<dbReference type="RefSeq" id="WP_144091173.1">
    <property type="nucleotide sequence ID" value="NZ_VMHM01000001.1"/>
</dbReference>
<protein>
    <submittedName>
        <fullName evidence="1">DUF2513 domain-containing protein</fullName>
    </submittedName>
</protein>
<name>A0A556SZ37_9GAMM</name>
<evidence type="ECO:0000313" key="1">
    <source>
        <dbReference type="EMBL" id="TSK06420.1"/>
    </source>
</evidence>
<comment type="caution">
    <text evidence="1">The sequence shown here is derived from an EMBL/GenBank/DDBJ whole genome shotgun (WGS) entry which is preliminary data.</text>
</comment>
<evidence type="ECO:0000313" key="2">
    <source>
        <dbReference type="Proteomes" id="UP000319483"/>
    </source>
</evidence>
<proteinExistence type="predicted"/>
<sequence length="118" mass="13605">MKRDWELIRKIMLAIEDSPCDMKISSFSIKGYDPEIVGYHIKLLNDARLVEAINSSSDRMMYEYYTQDLTLAGHEFLDNIRSDTNWNKIKNLIKGKGGELTFETIKAAASYMIVNLFS</sequence>
<dbReference type="AlphaFoldDB" id="A0A556SZ37"/>
<dbReference type="Proteomes" id="UP000319483">
    <property type="component" value="Unassembled WGS sequence"/>
</dbReference>
<dbReference type="EMBL" id="VMHM01000001">
    <property type="protein sequence ID" value="TSK06420.1"/>
    <property type="molecule type" value="Genomic_DNA"/>
</dbReference>
<dbReference type="Pfam" id="PF10711">
    <property type="entry name" value="DUF2513"/>
    <property type="match status" value="1"/>
</dbReference>
<organism evidence="1 2">
    <name type="scientific">Gilliamella apicola</name>
    <dbReference type="NCBI Taxonomy" id="1196095"/>
    <lineage>
        <taxon>Bacteria</taxon>
        <taxon>Pseudomonadati</taxon>
        <taxon>Pseudomonadota</taxon>
        <taxon>Gammaproteobacteria</taxon>
        <taxon>Orbales</taxon>
        <taxon>Orbaceae</taxon>
        <taxon>Gilliamella</taxon>
    </lineage>
</organism>
<accession>A0A556SZ37</accession>
<gene>
    <name evidence="1" type="ORF">FPQ15_00870</name>
</gene>
<reference evidence="1 2" key="1">
    <citation type="submission" date="2019-07" db="EMBL/GenBank/DDBJ databases">
        <title>Gilliamella genomes.</title>
        <authorList>
            <person name="Zheng H."/>
        </authorList>
    </citation>
    <scope>NUCLEOTIDE SEQUENCE [LARGE SCALE GENOMIC DNA]</scope>
    <source>
        <strain evidence="1 2">W8127</strain>
    </source>
</reference>
<dbReference type="InterPro" id="IPR019650">
    <property type="entry name" value="DUF2513"/>
</dbReference>